<evidence type="ECO:0000313" key="4">
    <source>
        <dbReference type="Proteomes" id="UP000652198"/>
    </source>
</evidence>
<dbReference type="SUPFAM" id="SSF56112">
    <property type="entry name" value="Protein kinase-like (PK-like)"/>
    <property type="match status" value="1"/>
</dbReference>
<keyword evidence="4" id="KW-1185">Reference proteome</keyword>
<accession>A0ABX2C1H4</accession>
<evidence type="ECO:0000259" key="1">
    <source>
        <dbReference type="Pfam" id="PF01636"/>
    </source>
</evidence>
<reference evidence="3 4" key="1">
    <citation type="submission" date="2019-11" db="EMBL/GenBank/DDBJ databases">
        <title>Metabolism of dissolved organic matter in forest soils.</title>
        <authorList>
            <person name="Cyle K.T."/>
            <person name="Wilhelm R.C."/>
            <person name="Martinez C.E."/>
        </authorList>
    </citation>
    <scope>NUCLEOTIDE SEQUENCE [LARGE SCALE GENOMIC DNA]</scope>
    <source>
        <strain evidence="3 4">1N</strain>
    </source>
</reference>
<dbReference type="Pfam" id="PF01636">
    <property type="entry name" value="APH"/>
    <property type="match status" value="1"/>
</dbReference>
<dbReference type="RefSeq" id="WP_328806121.1">
    <property type="nucleotide sequence ID" value="NZ_WOEY01000146.1"/>
</dbReference>
<dbReference type="InterPro" id="IPR002575">
    <property type="entry name" value="Aminoglycoside_PTrfase"/>
</dbReference>
<feature type="domain" description="Aminoglycoside phosphotransferase" evidence="1">
    <location>
        <begin position="33"/>
        <end position="196"/>
    </location>
</feature>
<proteinExistence type="predicted"/>
<organism evidence="3 4">
    <name type="scientific">Paraburkholderia solitsugae</name>
    <dbReference type="NCBI Taxonomy" id="2675748"/>
    <lineage>
        <taxon>Bacteria</taxon>
        <taxon>Pseudomonadati</taxon>
        <taxon>Pseudomonadota</taxon>
        <taxon>Betaproteobacteria</taxon>
        <taxon>Burkholderiales</taxon>
        <taxon>Burkholderiaceae</taxon>
        <taxon>Paraburkholderia</taxon>
    </lineage>
</organism>
<evidence type="ECO:0000313" key="3">
    <source>
        <dbReference type="EMBL" id="NPT46864.1"/>
    </source>
</evidence>
<sequence>MHSREYFGRALRHTRFFRLHVRDAQGNLTQSVVCKLGELSSVLDEATRYDKFANRLPPAATPRKVRVQRWGAAGDAGVFYQLASGYDENVFSILHDGSRIVETINELKRMMDPWARGQERRHFSDIRRIEISDADFAYVRGELNFDWIGSLENQMVQTSWSCTHGDLHGANILVDQKSMPILIDFGDMSDGPATRDPITLELSALFHVDGPMKGSGWPGDSASSVFLDINTYLKNCPSPEFVKACRTWADARSVSKREILAVAYAYLVRQPKYPDTDKDLIRGLLQGVRVAFERT</sequence>
<gene>
    <name evidence="2" type="ORF">GNZ12_37160</name>
    <name evidence="3" type="ORF">GNZ12_37260</name>
</gene>
<dbReference type="InterPro" id="IPR011009">
    <property type="entry name" value="Kinase-like_dom_sf"/>
</dbReference>
<dbReference type="Gene3D" id="1.10.510.10">
    <property type="entry name" value="Transferase(Phosphotransferase) domain 1"/>
    <property type="match status" value="1"/>
</dbReference>
<name>A0ABX2C1H4_9BURK</name>
<dbReference type="Proteomes" id="UP000652198">
    <property type="component" value="Unassembled WGS sequence"/>
</dbReference>
<protein>
    <submittedName>
        <fullName evidence="3">Phosphotransferase</fullName>
    </submittedName>
</protein>
<dbReference type="EMBL" id="WOEY01000147">
    <property type="protein sequence ID" value="NPT46864.1"/>
    <property type="molecule type" value="Genomic_DNA"/>
</dbReference>
<evidence type="ECO:0000313" key="2">
    <source>
        <dbReference type="EMBL" id="NPT46848.1"/>
    </source>
</evidence>
<comment type="caution">
    <text evidence="3">The sequence shown here is derived from an EMBL/GenBank/DDBJ whole genome shotgun (WGS) entry which is preliminary data.</text>
</comment>
<dbReference type="EMBL" id="WOEY01000146">
    <property type="protein sequence ID" value="NPT46848.1"/>
    <property type="molecule type" value="Genomic_DNA"/>
</dbReference>